<evidence type="ECO:0000313" key="5">
    <source>
        <dbReference type="EMBL" id="KGO99406.1"/>
    </source>
</evidence>
<sequence>MALFSAAPSEAGRSDYELAQKPLYIGQNVPPLMMMVMSRDERLFTKAYSDYTDLDGDGVIDTTYNDEFDYAGYFDPNVCYHYNNGHDLFESHKEAGGTNGHHCDTGNGWSGNFLNWMTMSRLDIVRHVLYGGKRVTDTKDRTILAGAHVPNDLHSWVKVYSGNDLGQLTPLSGSALSFCVSSRANGEAPKVRVASGQWSEWAATALSQCDWNRNSDTPKGSAPSAKEMSVRVDVCKSQGSKPDESFCTAYGDKKKPTGLLQAYGEPGRLRFGLMTGSYSKPRSGGVLRRNIGKVAGNGDANCTAGDEINLATGQFCNQSSGTEGIINTIDRFELTQWSVDRWLDCNIWGINNRTGGQGQLNNPGSGSYNCSAWGNPIAEMYAEALRYIAGESSASPAFTGGNELSGLPTGIQWLDPYRSPDSGGNSYCADCSILVLSSGLSSFDSDELPSVPRGVGDGTAATAAVGAHEGVAGKYLVGRVGDTPLGSALTTHEDICSAKEVSDLSKVRGICPDIPSLEGSYMLAGLAHKAATTDMRPNLQGKPGGYKNTVTTYAVALADNLPKFDVPVGGGKITLSPLCQANGNGSAKISSSGWRTCHLGSVSVGKRIATVAPNHEYGRPLQFDAAGNAVAGSFSLVWEDSLWGNDHDNDVVAMLTYCVGAACGADTNPKNTGYGGHDICWRSDSAVCTGSNYRPLVAENEVLVRIENLSAYAGNAMLSGFAVTGSDNDDVHRLALRPGGKDGSLLTARGEPDTGNEGSWDKPKVMKFRRATSEAKLLETPLWYAAKYGGFQDNNGNGKPDPGEWDSRETGTPDNYFFARDPSKLKAALEEIFEAAAASDESTGGGGAGARVGSDSFTVQAGYDVPDDSNDWTGWLRGFAVDTEGGRGAVQWDAANGVPAHGSRRIYMATSPTVLRDDGSVDDEVEAAEFKHSNLPGYTDVGKGMSLGLWVDDLAWLKTRDVADVVDYLRGKSVPGFRQRSSVLGDIVNSDLAISTPRDDYGYGNWRYAASESTPWKASLGESYQNYLEAKQGRDPMVYAGANDGMLHGFTAGVDGGQEQFAFIPYGSLRHLGELANPAYDHEYFVDGGIAIGDAPFSASGDWRTVLVGSTGAGGGKRRVGGGTVSDGSVFALDVSAPGSFDADDVLWELSGEDHDDLGFVLGRPHIVPIKGSGGPRWVARAGWPCSGTVRTPRTVRQSSSSSISRAAACFAR</sequence>
<dbReference type="GO" id="GO:0046872">
    <property type="term" value="F:metal ion binding"/>
    <property type="evidence" value="ECO:0007669"/>
    <property type="project" value="UniProtKB-KW"/>
</dbReference>
<proteinExistence type="predicted"/>
<feature type="compositionally biased region" description="Basic and acidic residues" evidence="3">
    <location>
        <begin position="801"/>
        <end position="811"/>
    </location>
</feature>
<accession>A0A0A0MBZ0</accession>
<feature type="region of interest" description="Disordered" evidence="3">
    <location>
        <begin position="791"/>
        <end position="812"/>
    </location>
</feature>
<keyword evidence="1" id="KW-0479">Metal-binding</keyword>
<reference evidence="5 6" key="1">
    <citation type="submission" date="2013-08" db="EMBL/GenBank/DDBJ databases">
        <title>Genomic analysis of Lysobacter defluvii.</title>
        <authorList>
            <person name="Wang Q."/>
            <person name="Wang G."/>
        </authorList>
    </citation>
    <scope>NUCLEOTIDE SEQUENCE [LARGE SCALE GENOMIC DNA]</scope>
    <source>
        <strain evidence="5 6">IMMIB APB-9</strain>
    </source>
</reference>
<gene>
    <name evidence="5" type="ORF">N791_08730</name>
</gene>
<dbReference type="RefSeq" id="WP_027069200.1">
    <property type="nucleotide sequence ID" value="NZ_AVBH01000018.1"/>
</dbReference>
<evidence type="ECO:0000256" key="1">
    <source>
        <dbReference type="ARBA" id="ARBA00022723"/>
    </source>
</evidence>
<dbReference type="Proteomes" id="UP000030003">
    <property type="component" value="Unassembled WGS sequence"/>
</dbReference>
<evidence type="ECO:0000259" key="4">
    <source>
        <dbReference type="Pfam" id="PF05567"/>
    </source>
</evidence>
<organism evidence="5 6">
    <name type="scientific">Lysobacter defluvii IMMIB APB-9 = DSM 18482</name>
    <dbReference type="NCBI Taxonomy" id="1385515"/>
    <lineage>
        <taxon>Bacteria</taxon>
        <taxon>Pseudomonadati</taxon>
        <taxon>Pseudomonadota</taxon>
        <taxon>Gammaproteobacteria</taxon>
        <taxon>Lysobacterales</taxon>
        <taxon>Lysobacteraceae</taxon>
        <taxon>Novilysobacter</taxon>
    </lineage>
</organism>
<dbReference type="STRING" id="1385515.GCA_000423325_00711"/>
<evidence type="ECO:0000313" key="6">
    <source>
        <dbReference type="Proteomes" id="UP000030003"/>
    </source>
</evidence>
<evidence type="ECO:0000256" key="2">
    <source>
        <dbReference type="ARBA" id="ARBA00022837"/>
    </source>
</evidence>
<dbReference type="InterPro" id="IPR008707">
    <property type="entry name" value="B-propeller_PilY1"/>
</dbReference>
<keyword evidence="6" id="KW-1185">Reference proteome</keyword>
<protein>
    <recommendedName>
        <fullName evidence="4">PilY1 beta-propeller domain-containing protein</fullName>
    </recommendedName>
</protein>
<dbReference type="EMBL" id="AVBH01000018">
    <property type="protein sequence ID" value="KGO99406.1"/>
    <property type="molecule type" value="Genomic_DNA"/>
</dbReference>
<feature type="region of interest" description="Disordered" evidence="3">
    <location>
        <begin position="741"/>
        <end position="761"/>
    </location>
</feature>
<keyword evidence="2" id="KW-0106">Calcium</keyword>
<dbReference type="AlphaFoldDB" id="A0A0A0MBZ0"/>
<name>A0A0A0MBZ0_9GAMM</name>
<evidence type="ECO:0000256" key="3">
    <source>
        <dbReference type="SAM" id="MobiDB-lite"/>
    </source>
</evidence>
<dbReference type="Pfam" id="PF05567">
    <property type="entry name" value="T4P_PilY1"/>
    <property type="match status" value="1"/>
</dbReference>
<comment type="caution">
    <text evidence="5">The sequence shown here is derived from an EMBL/GenBank/DDBJ whole genome shotgun (WGS) entry which is preliminary data.</text>
</comment>
<dbReference type="eggNOG" id="COG3419">
    <property type="taxonomic scope" value="Bacteria"/>
</dbReference>
<feature type="domain" description="PilY1 beta-propeller" evidence="4">
    <location>
        <begin position="984"/>
        <end position="1165"/>
    </location>
</feature>